<dbReference type="PANTHER" id="PTHR33309:SF3">
    <property type="entry name" value="CCHC-TYPE DOMAIN-CONTAINING PROTEIN"/>
    <property type="match status" value="1"/>
</dbReference>
<feature type="region of interest" description="Disordered" evidence="1">
    <location>
        <begin position="629"/>
        <end position="665"/>
    </location>
</feature>
<dbReference type="Proteomes" id="UP000271974">
    <property type="component" value="Unassembled WGS sequence"/>
</dbReference>
<gene>
    <name evidence="3" type="ORF">EGW08_005758</name>
</gene>
<dbReference type="EMBL" id="RQTK01000137">
    <property type="protein sequence ID" value="RUS86508.1"/>
    <property type="molecule type" value="Genomic_DNA"/>
</dbReference>
<feature type="domain" description="Mutator-like transposase" evidence="2">
    <location>
        <begin position="121"/>
        <end position="497"/>
    </location>
</feature>
<protein>
    <recommendedName>
        <fullName evidence="2">Mutator-like transposase domain-containing protein</fullName>
    </recommendedName>
</protein>
<evidence type="ECO:0000256" key="1">
    <source>
        <dbReference type="SAM" id="MobiDB-lite"/>
    </source>
</evidence>
<feature type="region of interest" description="Disordered" evidence="1">
    <location>
        <begin position="1"/>
        <end position="71"/>
    </location>
</feature>
<comment type="caution">
    <text evidence="3">The sequence shown here is derived from an EMBL/GenBank/DDBJ whole genome shotgun (WGS) entry which is preliminary data.</text>
</comment>
<evidence type="ECO:0000313" key="4">
    <source>
        <dbReference type="Proteomes" id="UP000271974"/>
    </source>
</evidence>
<feature type="compositionally biased region" description="Basic and acidic residues" evidence="1">
    <location>
        <begin position="15"/>
        <end position="24"/>
    </location>
</feature>
<reference evidence="3 4" key="1">
    <citation type="submission" date="2019-01" db="EMBL/GenBank/DDBJ databases">
        <title>A draft genome assembly of the solar-powered sea slug Elysia chlorotica.</title>
        <authorList>
            <person name="Cai H."/>
            <person name="Li Q."/>
            <person name="Fang X."/>
            <person name="Li J."/>
            <person name="Curtis N.E."/>
            <person name="Altenburger A."/>
            <person name="Shibata T."/>
            <person name="Feng M."/>
            <person name="Maeda T."/>
            <person name="Schwartz J.A."/>
            <person name="Shigenobu S."/>
            <person name="Lundholm N."/>
            <person name="Nishiyama T."/>
            <person name="Yang H."/>
            <person name="Hasebe M."/>
            <person name="Li S."/>
            <person name="Pierce S.K."/>
            <person name="Wang J."/>
        </authorList>
    </citation>
    <scope>NUCLEOTIDE SEQUENCE [LARGE SCALE GENOMIC DNA]</scope>
    <source>
        <strain evidence="3">EC2010</strain>
        <tissue evidence="3">Whole organism of an adult</tissue>
    </source>
</reference>
<accession>A0A3S1AA35</accession>
<dbReference type="InterPro" id="IPR049012">
    <property type="entry name" value="Mutator_transp_dom"/>
</dbReference>
<dbReference type="PANTHER" id="PTHR33309">
    <property type="entry name" value="KERATIN, ULTRA HIGH-SULFUR MATRIX PROTEIN-LIKE"/>
    <property type="match status" value="1"/>
</dbReference>
<evidence type="ECO:0000313" key="3">
    <source>
        <dbReference type="EMBL" id="RUS86508.1"/>
    </source>
</evidence>
<keyword evidence="4" id="KW-1185">Reference proteome</keyword>
<evidence type="ECO:0000259" key="2">
    <source>
        <dbReference type="Pfam" id="PF20700"/>
    </source>
</evidence>
<feature type="compositionally biased region" description="Basic residues" evidence="1">
    <location>
        <begin position="1"/>
        <end position="12"/>
    </location>
</feature>
<proteinExistence type="predicted"/>
<dbReference type="Pfam" id="PF20700">
    <property type="entry name" value="Mutator"/>
    <property type="match status" value="1"/>
</dbReference>
<feature type="compositionally biased region" description="Basic residues" evidence="1">
    <location>
        <begin position="633"/>
        <end position="646"/>
    </location>
</feature>
<organism evidence="3 4">
    <name type="scientific">Elysia chlorotica</name>
    <name type="common">Eastern emerald elysia</name>
    <name type="synonym">Sea slug</name>
    <dbReference type="NCBI Taxonomy" id="188477"/>
    <lineage>
        <taxon>Eukaryota</taxon>
        <taxon>Metazoa</taxon>
        <taxon>Spiralia</taxon>
        <taxon>Lophotrochozoa</taxon>
        <taxon>Mollusca</taxon>
        <taxon>Gastropoda</taxon>
        <taxon>Heterobranchia</taxon>
        <taxon>Euthyneura</taxon>
        <taxon>Panpulmonata</taxon>
        <taxon>Sacoglossa</taxon>
        <taxon>Placobranchoidea</taxon>
        <taxon>Plakobranchidae</taxon>
        <taxon>Elysia</taxon>
    </lineage>
</organism>
<dbReference type="OrthoDB" id="6277804at2759"/>
<dbReference type="AlphaFoldDB" id="A0A3S1AA35"/>
<feature type="compositionally biased region" description="Low complexity" evidence="1">
    <location>
        <begin position="51"/>
        <end position="65"/>
    </location>
</feature>
<sequence length="665" mass="73996">MPRTKCSKRHQQLVRAREMKKNQPDPEEQNIEPIQLGQDLDLDTSLSAPGPSNSESRSRSASPASSDDDESNVILDLAKLQSENVLQNESLTRTEKKIILCGREESDRSSDEDDGSRSSSGRFVVDADQVASLICSFPCRECLGIGTLTVHMKERWGLAAHLSVTCSACGESFDWWSSKPEKTTGKGRQRRVVNKTAVFASLSSGMGAFSFNVFCEYMDLPGLHHKTFQSIAESLYSATDDIRNVIFSRAAETVRSEHHKLNPLVDIYNDPLDIAVSYDGTWLTRGHSSKVGIGCVINVLTGLVLDAHVMSTYCHTCDSKTGLREADPKAYETWEQAHLGSGTCNRNFHGTSGMMEAHAMKILWLRSLRKHNMRYVTVVSDGDAKAYNAVFQLQPYGPDCPIEKEDCINHVCKRMGTALRNLVSDASKRKVTLGGRGAGRLTQKTISRLTTYYERAIRQGKSAADMKSLAMAAIYHGFSTDRKPQHHFCPPGVESWCFFNAAIASGSQPGSHATFVHYPLDQGLLEPYLLPIYERLTDPVLLKRCEGKATQNANESLHNSIWSKCPKHKFYSRHRVDFAAALGISEFNSGHLLLPDIRTILGCGSFSEHAVRLGNVRLNKRAAVSRKEARERITHRRQKVREAKRRRQEELEAEEGGPAYGAGLF</sequence>
<name>A0A3S1AA35_ELYCH</name>